<reference evidence="3" key="1">
    <citation type="journal article" date="2019" name="Int. J. Syst. Evol. Microbiol.">
        <title>The Global Catalogue of Microorganisms (GCM) 10K type strain sequencing project: providing services to taxonomists for standard genome sequencing and annotation.</title>
        <authorList>
            <consortium name="The Broad Institute Genomics Platform"/>
            <consortium name="The Broad Institute Genome Sequencing Center for Infectious Disease"/>
            <person name="Wu L."/>
            <person name="Ma J."/>
        </authorList>
    </citation>
    <scope>NUCLEOTIDE SEQUENCE [LARGE SCALE GENOMIC DNA]</scope>
    <source>
        <strain evidence="3">CGMCC 1.13681</strain>
    </source>
</reference>
<gene>
    <name evidence="2" type="ORF">ACFQLX_07015</name>
</gene>
<evidence type="ECO:0000313" key="3">
    <source>
        <dbReference type="Proteomes" id="UP001596413"/>
    </source>
</evidence>
<evidence type="ECO:0000256" key="1">
    <source>
        <dbReference type="SAM" id="MobiDB-lite"/>
    </source>
</evidence>
<dbReference type="Gene3D" id="2.130.10.10">
    <property type="entry name" value="YVTN repeat-like/Quinoprotein amine dehydrogenase"/>
    <property type="match status" value="1"/>
</dbReference>
<dbReference type="InterPro" id="IPR027417">
    <property type="entry name" value="P-loop_NTPase"/>
</dbReference>
<feature type="region of interest" description="Disordered" evidence="1">
    <location>
        <begin position="1031"/>
        <end position="1060"/>
    </location>
</feature>
<proteinExistence type="predicted"/>
<sequence length="1060" mass="113260">MRQLLGERWFFLAGEGEYGEETGLARLEHVPDEMRLMRRTLQGLGMREIPRPRGVVGERGLQDACKDLDEWLEAVSRGEQEPPLSLFVYCTGHGVRKGVTWGLALPTSTRRTKDLLEPADIISILYGEKLFEQAVIVLDACYSEPGAGGAMETLQSQAAVGSVEYDAWVIATARRTQQAQQMAFARAFAKTLSRSDGEQEFVEPSVLVEQLNTHLPTASQEVWVYSAGHRGCRALPDPAYMPRTSPDWLDRDLDEWSHLARGRSRPGQEGWYFSGRTEEQWRLREFIAGGGPAGPLILRGAAGVGKSALLGHLAVCGKTEWRRLLPPVVRRGLILPDDSVHALVTAQDADVARLARRIAQALGLDHLGNAPTPDELCEALEDLPPRTVLLDDLHVAEEPAAAVTELLDPLAEYARTTVIASAGHDAVADAVWQRLQLPVFQLGTDDEGVRAYAHARGAGAVVAACHGHFGAAVHAVDAFLDTRHGREGEAEARHEAEKQLTIFHRSLLASGDRPDEWCRAMLEPVRAAAACGYDAGLTAELWAALATAADRSDRTYGPEEAREAAELLGAAVTDRGTGEGIGSSTGPPAWRLATPAALKSCRPEFAEAVRGCLPVHASGAEAEGVPAVEESGIDWAADMALTALFAAAARPFEQRFATELTSMAFWAALPGSALARQLDAGGARLFPKWVVKGVRAQTLGRRPAERAFQLKLSLLKSGKDGHGLDPRGFGAGVDILWATPLDGVAVPDLLAVASGANGDGYVVTTHGDASLRLWNLADGRPLDEAVRSEDAGIASHLALAVVDGKPVVAFVADDVGHLWRPLTGRDPEPLAALDGVTAFSLHDDGLLAVARGARIEIVEPGTIGRTRSFAVLGSSRVTQVHLGGEAGDRRLVATTESGIVTARVLDTGVAALRRQPLLIPYAQHAVMSSSGRTVGMIDRSGGPFVWDESHGTRRLDVPDVRDGTFAFAVGDSLSAAAGGAQKPWLRLLPLTSGDERSVTRFPLPDQPVALALDADGSRLVVTDLRGVFCLDVRPDPPRPDTADSDPPGPSPTADRSEEAK</sequence>
<feature type="compositionally biased region" description="Basic and acidic residues" evidence="1">
    <location>
        <begin position="1032"/>
        <end position="1041"/>
    </location>
</feature>
<keyword evidence="3" id="KW-1185">Reference proteome</keyword>
<evidence type="ECO:0000313" key="2">
    <source>
        <dbReference type="EMBL" id="MFC7217918.1"/>
    </source>
</evidence>
<protein>
    <recommendedName>
        <fullName evidence="4">Caspase domain-containing protein</fullName>
    </recommendedName>
</protein>
<dbReference type="Proteomes" id="UP001596413">
    <property type="component" value="Unassembled WGS sequence"/>
</dbReference>
<dbReference type="EMBL" id="JBHSZO010000008">
    <property type="protein sequence ID" value="MFC7217918.1"/>
    <property type="molecule type" value="Genomic_DNA"/>
</dbReference>
<dbReference type="InterPro" id="IPR011044">
    <property type="entry name" value="Quino_amine_DH_bsu"/>
</dbReference>
<dbReference type="InterPro" id="IPR015943">
    <property type="entry name" value="WD40/YVTN_repeat-like_dom_sf"/>
</dbReference>
<comment type="caution">
    <text evidence="2">The sequence shown here is derived from an EMBL/GenBank/DDBJ whole genome shotgun (WGS) entry which is preliminary data.</text>
</comment>
<name>A0ABW2GB20_9ACTN</name>
<dbReference type="SUPFAM" id="SSF52540">
    <property type="entry name" value="P-loop containing nucleoside triphosphate hydrolases"/>
    <property type="match status" value="1"/>
</dbReference>
<accession>A0ABW2GB20</accession>
<organism evidence="2 3">
    <name type="scientific">Streptomyces polyrhachis</name>
    <dbReference type="NCBI Taxonomy" id="1282885"/>
    <lineage>
        <taxon>Bacteria</taxon>
        <taxon>Bacillati</taxon>
        <taxon>Actinomycetota</taxon>
        <taxon>Actinomycetes</taxon>
        <taxon>Kitasatosporales</taxon>
        <taxon>Streptomycetaceae</taxon>
        <taxon>Streptomyces</taxon>
    </lineage>
</organism>
<dbReference type="RefSeq" id="WP_386413159.1">
    <property type="nucleotide sequence ID" value="NZ_JBHSZO010000008.1"/>
</dbReference>
<evidence type="ECO:0008006" key="4">
    <source>
        <dbReference type="Google" id="ProtNLM"/>
    </source>
</evidence>
<dbReference type="SUPFAM" id="SSF50969">
    <property type="entry name" value="YVTN repeat-like/Quinoprotein amine dehydrogenase"/>
    <property type="match status" value="1"/>
</dbReference>